<dbReference type="Proteomes" id="UP001152523">
    <property type="component" value="Unassembled WGS sequence"/>
</dbReference>
<name>A0AAV0FNZ7_9ASTE</name>
<protein>
    <submittedName>
        <fullName evidence="1">Uncharacterized protein</fullName>
    </submittedName>
</protein>
<dbReference type="AlphaFoldDB" id="A0AAV0FNZ7"/>
<accession>A0AAV0FNZ7</accession>
<comment type="caution">
    <text evidence="1">The sequence shown here is derived from an EMBL/GenBank/DDBJ whole genome shotgun (WGS) entry which is preliminary data.</text>
</comment>
<reference evidence="1" key="1">
    <citation type="submission" date="2022-07" db="EMBL/GenBank/DDBJ databases">
        <authorList>
            <person name="Macas J."/>
            <person name="Novak P."/>
            <person name="Neumann P."/>
        </authorList>
    </citation>
    <scope>NUCLEOTIDE SEQUENCE</scope>
</reference>
<keyword evidence="2" id="KW-1185">Reference proteome</keyword>
<evidence type="ECO:0000313" key="1">
    <source>
        <dbReference type="EMBL" id="CAH9137161.1"/>
    </source>
</evidence>
<dbReference type="EMBL" id="CAMAPF010000999">
    <property type="protein sequence ID" value="CAH9137161.1"/>
    <property type="molecule type" value="Genomic_DNA"/>
</dbReference>
<gene>
    <name evidence="1" type="ORF">CEPIT_LOCUS35825</name>
</gene>
<sequence>MDIFGLKMPENALIRQVLLTWWIEAGSKTMADVLMHNLPGIITWHIWRVYASHIWGSESIPSPDQVIFQIKLYTQNLF</sequence>
<organism evidence="1 2">
    <name type="scientific">Cuscuta epithymum</name>
    <dbReference type="NCBI Taxonomy" id="186058"/>
    <lineage>
        <taxon>Eukaryota</taxon>
        <taxon>Viridiplantae</taxon>
        <taxon>Streptophyta</taxon>
        <taxon>Embryophyta</taxon>
        <taxon>Tracheophyta</taxon>
        <taxon>Spermatophyta</taxon>
        <taxon>Magnoliopsida</taxon>
        <taxon>eudicotyledons</taxon>
        <taxon>Gunneridae</taxon>
        <taxon>Pentapetalae</taxon>
        <taxon>asterids</taxon>
        <taxon>lamiids</taxon>
        <taxon>Solanales</taxon>
        <taxon>Convolvulaceae</taxon>
        <taxon>Cuscuteae</taxon>
        <taxon>Cuscuta</taxon>
        <taxon>Cuscuta subgen. Cuscuta</taxon>
    </lineage>
</organism>
<proteinExistence type="predicted"/>
<evidence type="ECO:0000313" key="2">
    <source>
        <dbReference type="Proteomes" id="UP001152523"/>
    </source>
</evidence>